<dbReference type="AlphaFoldDB" id="A0AAE9SJ13"/>
<evidence type="ECO:0000313" key="4">
    <source>
        <dbReference type="Proteomes" id="UP001059401"/>
    </source>
</evidence>
<dbReference type="Proteomes" id="UP001058682">
    <property type="component" value="Chromosome"/>
</dbReference>
<accession>A0AAE9SJ13</accession>
<dbReference type="EMBL" id="CP038802">
    <property type="protein sequence ID" value="UTY29746.1"/>
    <property type="molecule type" value="Genomic_DNA"/>
</dbReference>
<proteinExistence type="predicted"/>
<evidence type="ECO:0000313" key="1">
    <source>
        <dbReference type="EMBL" id="UTY29746.1"/>
    </source>
</evidence>
<name>A0AAE9SJ13_9SPIR</name>
<sequence>MLETALKKKAMDYFEMLDNEQAQMVISYMETIEFPTEKRQHSLADLKGKIHFADGYDYKAMRSSQ</sequence>
<evidence type="ECO:0000313" key="3">
    <source>
        <dbReference type="Proteomes" id="UP001058682"/>
    </source>
</evidence>
<evidence type="ECO:0000313" key="2">
    <source>
        <dbReference type="EMBL" id="UTY34605.1"/>
    </source>
</evidence>
<keyword evidence="4" id="KW-1185">Reference proteome</keyword>
<dbReference type="RefSeq" id="WP_255805360.1">
    <property type="nucleotide sequence ID" value="NZ_CP038802.1"/>
</dbReference>
<organism evidence="2 3">
    <name type="scientific">Treponema putidum</name>
    <dbReference type="NCBI Taxonomy" id="221027"/>
    <lineage>
        <taxon>Bacteria</taxon>
        <taxon>Pseudomonadati</taxon>
        <taxon>Spirochaetota</taxon>
        <taxon>Spirochaetia</taxon>
        <taxon>Spirochaetales</taxon>
        <taxon>Treponemataceae</taxon>
        <taxon>Treponema</taxon>
    </lineage>
</organism>
<protein>
    <submittedName>
        <fullName evidence="2">Uncharacterized protein</fullName>
    </submittedName>
</protein>
<dbReference type="EMBL" id="CP038804">
    <property type="protein sequence ID" value="UTY34605.1"/>
    <property type="molecule type" value="Genomic_DNA"/>
</dbReference>
<gene>
    <name evidence="2" type="ORF">E4N74_11795</name>
    <name evidence="1" type="ORF">E4N76_12825</name>
</gene>
<dbReference type="Proteomes" id="UP001059401">
    <property type="component" value="Chromosome"/>
</dbReference>
<reference evidence="2" key="1">
    <citation type="submission" date="2019-04" db="EMBL/GenBank/DDBJ databases">
        <title>Whole genome sequencing of oral phylogroup 2 treponemes.</title>
        <authorList>
            <person name="Chan Y."/>
            <person name="Zeng H.H."/>
            <person name="Yu X.L."/>
            <person name="Leung W.K."/>
            <person name="Watt R.M."/>
        </authorList>
    </citation>
    <scope>NUCLEOTIDE SEQUENCE</scope>
    <source>
        <strain evidence="2">OMZ 835</strain>
        <strain evidence="1">OMZ 847</strain>
    </source>
</reference>